<protein>
    <submittedName>
        <fullName evidence="14">LexA repressor</fullName>
        <ecNumber evidence="14">3.4.21.88</ecNumber>
    </submittedName>
</protein>
<keyword evidence="5 12" id="KW-0378">Hydrolase</keyword>
<evidence type="ECO:0000256" key="5">
    <source>
        <dbReference type="ARBA" id="ARBA00022801"/>
    </source>
</evidence>
<dbReference type="InterPro" id="IPR015927">
    <property type="entry name" value="Peptidase_S24_S26A/B/C"/>
</dbReference>
<dbReference type="PANTHER" id="PTHR33516">
    <property type="entry name" value="LEXA REPRESSOR"/>
    <property type="match status" value="1"/>
</dbReference>
<dbReference type="HOGENOM" id="CLU_066192_1_1_0"/>
<dbReference type="GO" id="GO:0006260">
    <property type="term" value="P:DNA replication"/>
    <property type="evidence" value="ECO:0007669"/>
    <property type="project" value="UniProtKB-KW"/>
</dbReference>
<dbReference type="Pfam" id="PF00717">
    <property type="entry name" value="Peptidase_S24"/>
    <property type="match status" value="1"/>
</dbReference>
<dbReference type="Gene3D" id="2.10.109.10">
    <property type="entry name" value="Umud Fragment, subunit A"/>
    <property type="match status" value="1"/>
</dbReference>
<dbReference type="CDD" id="cd06529">
    <property type="entry name" value="S24_LexA-like"/>
    <property type="match status" value="1"/>
</dbReference>
<keyword evidence="2" id="KW-0678">Repressor</keyword>
<dbReference type="FunFam" id="2.10.109.10:FF:000001">
    <property type="entry name" value="LexA repressor"/>
    <property type="match status" value="1"/>
</dbReference>
<name>D8PHV1_9BACT</name>
<dbReference type="PRINTS" id="PR00726">
    <property type="entry name" value="LEXASERPTASE"/>
</dbReference>
<evidence type="ECO:0000256" key="6">
    <source>
        <dbReference type="ARBA" id="ARBA00022813"/>
    </source>
</evidence>
<evidence type="ECO:0000313" key="15">
    <source>
        <dbReference type="Proteomes" id="UP000001660"/>
    </source>
</evidence>
<evidence type="ECO:0000256" key="4">
    <source>
        <dbReference type="ARBA" id="ARBA00022763"/>
    </source>
</evidence>
<evidence type="ECO:0000256" key="1">
    <source>
        <dbReference type="ARBA" id="ARBA00007484"/>
    </source>
</evidence>
<dbReference type="AlphaFoldDB" id="D8PHV1"/>
<dbReference type="Proteomes" id="UP000001660">
    <property type="component" value="Chromosome"/>
</dbReference>
<proteinExistence type="inferred from homology"/>
<dbReference type="InterPro" id="IPR006197">
    <property type="entry name" value="Peptidase_S24_LexA"/>
</dbReference>
<keyword evidence="11" id="KW-0742">SOS response</keyword>
<dbReference type="KEGG" id="nde:NIDE3144"/>
<evidence type="ECO:0000256" key="7">
    <source>
        <dbReference type="ARBA" id="ARBA00023015"/>
    </source>
</evidence>
<reference evidence="14 15" key="1">
    <citation type="journal article" date="2010" name="Proc. Natl. Acad. Sci. U.S.A.">
        <title>A Nitrospira metagenome illuminates the physiology and evolution of globally important nitrite-oxidizing bacteria.</title>
        <authorList>
            <person name="Lucker S."/>
            <person name="Wagner M."/>
            <person name="Maixner F."/>
            <person name="Pelletier E."/>
            <person name="Koch H."/>
            <person name="Vacherie B."/>
            <person name="Rattei T."/>
            <person name="Sinninghe Damste J."/>
            <person name="Spieck E."/>
            <person name="Le Paslier D."/>
            <person name="Daims H."/>
        </authorList>
    </citation>
    <scope>NUCLEOTIDE SEQUENCE [LARGE SCALE GENOMIC DNA]</scope>
</reference>
<evidence type="ECO:0000256" key="10">
    <source>
        <dbReference type="ARBA" id="ARBA00023204"/>
    </source>
</evidence>
<dbReference type="InterPro" id="IPR010982">
    <property type="entry name" value="Lambda_DNA-bd_dom_sf"/>
</dbReference>
<dbReference type="InterPro" id="IPR039418">
    <property type="entry name" value="LexA-like"/>
</dbReference>
<evidence type="ECO:0000256" key="8">
    <source>
        <dbReference type="ARBA" id="ARBA00023125"/>
    </source>
</evidence>
<dbReference type="NCBIfam" id="TIGR00498">
    <property type="entry name" value="lexA"/>
    <property type="match status" value="1"/>
</dbReference>
<dbReference type="GO" id="GO:0006281">
    <property type="term" value="P:DNA repair"/>
    <property type="evidence" value="ECO:0007669"/>
    <property type="project" value="UniProtKB-KW"/>
</dbReference>
<keyword evidence="10" id="KW-0234">DNA repair</keyword>
<dbReference type="STRING" id="330214.NIDE3144"/>
<dbReference type="Pfam" id="PF01381">
    <property type="entry name" value="HTH_3"/>
    <property type="match status" value="1"/>
</dbReference>
<evidence type="ECO:0000313" key="14">
    <source>
        <dbReference type="EMBL" id="CBK42838.1"/>
    </source>
</evidence>
<dbReference type="SUPFAM" id="SSF51306">
    <property type="entry name" value="LexA/Signal peptidase"/>
    <property type="match status" value="1"/>
</dbReference>
<keyword evidence="8" id="KW-0238">DNA-binding</keyword>
<keyword evidence="15" id="KW-1185">Reference proteome</keyword>
<dbReference type="eggNOG" id="COG1974">
    <property type="taxonomic scope" value="Bacteria"/>
</dbReference>
<dbReference type="InterPro" id="IPR006200">
    <property type="entry name" value="LexA"/>
</dbReference>
<gene>
    <name evidence="14" type="primary">lexA</name>
    <name evidence="14" type="ORF">NIDE3144</name>
</gene>
<keyword evidence="4" id="KW-0227">DNA damage</keyword>
<keyword evidence="9" id="KW-0804">Transcription</keyword>
<dbReference type="EMBL" id="FP929003">
    <property type="protein sequence ID" value="CBK42838.1"/>
    <property type="molecule type" value="Genomic_DNA"/>
</dbReference>
<comment type="similarity">
    <text evidence="1 12">Belongs to the peptidase S24 family.</text>
</comment>
<evidence type="ECO:0000256" key="12">
    <source>
        <dbReference type="RuleBase" id="RU003991"/>
    </source>
</evidence>
<dbReference type="CDD" id="cd00093">
    <property type="entry name" value="HTH_XRE"/>
    <property type="match status" value="1"/>
</dbReference>
<dbReference type="InterPro" id="IPR036286">
    <property type="entry name" value="LexA/Signal_pep-like_sf"/>
</dbReference>
<sequence length="183" mass="19994">MMTSSEFRQIREQLGLTQEELAAALRTTRVSVARYESGMRRISGAVQVAITQLANRTQIPMAGVVAAGLPIEPVTQSEWVEVPPGMVRKGETFALRVKGESMIEDGILPGDLVVVRKQATAHNGQTVVALVNREATIKTYFKRATNIELHPANVAMKPFVVTPEDEFSIEGVLVGVIRHCENA</sequence>
<dbReference type="InterPro" id="IPR001387">
    <property type="entry name" value="Cro/C1-type_HTH"/>
</dbReference>
<dbReference type="SUPFAM" id="SSF47413">
    <property type="entry name" value="lambda repressor-like DNA-binding domains"/>
    <property type="match status" value="1"/>
</dbReference>
<dbReference type="GO" id="GO:0045892">
    <property type="term" value="P:negative regulation of DNA-templated transcription"/>
    <property type="evidence" value="ECO:0007669"/>
    <property type="project" value="InterPro"/>
</dbReference>
<dbReference type="EC" id="3.4.21.88" evidence="14"/>
<dbReference type="GO" id="GO:0004252">
    <property type="term" value="F:serine-type endopeptidase activity"/>
    <property type="evidence" value="ECO:0007669"/>
    <property type="project" value="UniProtKB-EC"/>
</dbReference>
<dbReference type="Gene3D" id="1.10.260.40">
    <property type="entry name" value="lambda repressor-like DNA-binding domains"/>
    <property type="match status" value="1"/>
</dbReference>
<evidence type="ECO:0000259" key="13">
    <source>
        <dbReference type="PROSITE" id="PS50943"/>
    </source>
</evidence>
<evidence type="ECO:0000256" key="9">
    <source>
        <dbReference type="ARBA" id="ARBA00023163"/>
    </source>
</evidence>
<dbReference type="PROSITE" id="PS50943">
    <property type="entry name" value="HTH_CROC1"/>
    <property type="match status" value="1"/>
</dbReference>
<dbReference type="GO" id="GO:0003677">
    <property type="term" value="F:DNA binding"/>
    <property type="evidence" value="ECO:0007669"/>
    <property type="project" value="UniProtKB-KW"/>
</dbReference>
<evidence type="ECO:0000256" key="3">
    <source>
        <dbReference type="ARBA" id="ARBA00022705"/>
    </source>
</evidence>
<keyword evidence="3" id="KW-0235">DNA replication</keyword>
<dbReference type="SMART" id="SM00530">
    <property type="entry name" value="HTH_XRE"/>
    <property type="match status" value="1"/>
</dbReference>
<evidence type="ECO:0000256" key="2">
    <source>
        <dbReference type="ARBA" id="ARBA00022491"/>
    </source>
</evidence>
<dbReference type="PANTHER" id="PTHR33516:SF2">
    <property type="entry name" value="LEXA REPRESSOR-RELATED"/>
    <property type="match status" value="1"/>
</dbReference>
<dbReference type="InterPro" id="IPR050077">
    <property type="entry name" value="LexA_repressor"/>
</dbReference>
<dbReference type="OrthoDB" id="9802364at2"/>
<organism evidence="14 15">
    <name type="scientific">Nitrospira defluvii</name>
    <dbReference type="NCBI Taxonomy" id="330214"/>
    <lineage>
        <taxon>Bacteria</taxon>
        <taxon>Pseudomonadati</taxon>
        <taxon>Nitrospirota</taxon>
        <taxon>Nitrospiria</taxon>
        <taxon>Nitrospirales</taxon>
        <taxon>Nitrospiraceae</taxon>
        <taxon>Nitrospira</taxon>
    </lineage>
</organism>
<dbReference type="MEROPS" id="S24.001"/>
<accession>D8PHV1</accession>
<dbReference type="GO" id="GO:0009432">
    <property type="term" value="P:SOS response"/>
    <property type="evidence" value="ECO:0007669"/>
    <property type="project" value="UniProtKB-KW"/>
</dbReference>
<feature type="domain" description="HTH cro/C1-type" evidence="13">
    <location>
        <begin position="7"/>
        <end position="43"/>
    </location>
</feature>
<keyword evidence="7" id="KW-0805">Transcription regulation</keyword>
<keyword evidence="6 12" id="KW-0068">Autocatalytic cleavage</keyword>
<evidence type="ECO:0000256" key="11">
    <source>
        <dbReference type="ARBA" id="ARBA00023236"/>
    </source>
</evidence>